<dbReference type="EMBL" id="WJJP01000133">
    <property type="protein sequence ID" value="MBD3323784.1"/>
    <property type="molecule type" value="Genomic_DNA"/>
</dbReference>
<keyword evidence="4" id="KW-0375">Hydrogen ion transport</keyword>
<dbReference type="CDD" id="cd01135">
    <property type="entry name" value="V_A-ATPase_B"/>
    <property type="match status" value="1"/>
</dbReference>
<dbReference type="Pfam" id="PF00006">
    <property type="entry name" value="ATP-synt_ab"/>
    <property type="match status" value="1"/>
</dbReference>
<dbReference type="SUPFAM" id="SSF52540">
    <property type="entry name" value="P-loop containing nucleoside triphosphate hydrolases"/>
    <property type="match status" value="1"/>
</dbReference>
<dbReference type="Pfam" id="PF02874">
    <property type="entry name" value="ATP-synt_ab_N"/>
    <property type="match status" value="1"/>
</dbReference>
<dbReference type="InterPro" id="IPR004100">
    <property type="entry name" value="ATPase_F1/V1/A1_a/bsu_N"/>
</dbReference>
<sequence>MNLLTKQYQTVSQVIGPLIFVEAAKHVMYGAMVTIDPPEGERRSGQVIEVSDKYAVIQVFEETTGIDVDRTVITFAEEGARLGVSREMLGRTFDGSGTPLDGMPPLIPEDRLPISGDPINPVARRQPTDFIQTGISTIDCLNTLVRGQKLPIFSGAGLPANEVASLVVKNATVKEEREEFAIVFCGIGISHREAAFFLKSFEETVSRDRLVIFLNLASDPTVERLLAPRVALTAAEYLAFTHQMHVLVILTDMTNYCEALRQVATAREEIPGRRGYPGYMYTDLATIYERAGSIKDSRGTITQLPILTVPDDDITHPIADLTGYITEGQLVLDRELHRKGIFPPLDILPSLSRLMNQGIGPEKTRKDHRALADQLYASYARGRDVRRLVAIIGEEALSDLDRTALRFSETFEAQFVNQGAEDRPIASTLDLGWKLLSHFPQDELKRISLELLAEFYQEAEDGTE</sequence>
<evidence type="ECO:0000256" key="1">
    <source>
        <dbReference type="ARBA" id="ARBA00008936"/>
    </source>
</evidence>
<keyword evidence="2 4" id="KW-0813">Transport</keyword>
<comment type="function">
    <text evidence="4">Produces ATP from ADP in the presence of a proton gradient across the membrane. The V-type beta chain is a regulatory subunit.</text>
</comment>
<dbReference type="GO" id="GO:0042777">
    <property type="term" value="P:proton motive force-driven plasma membrane ATP synthesis"/>
    <property type="evidence" value="ECO:0007669"/>
    <property type="project" value="UniProtKB-UniRule"/>
</dbReference>
<accession>A0A9D5JT58</accession>
<dbReference type="HAMAP" id="MF_00310">
    <property type="entry name" value="ATP_synth_B_arch"/>
    <property type="match status" value="1"/>
</dbReference>
<dbReference type="NCBIfam" id="NF003235">
    <property type="entry name" value="PRK04196.1"/>
    <property type="match status" value="1"/>
</dbReference>
<dbReference type="AlphaFoldDB" id="A0A9D5JT58"/>
<dbReference type="InterPro" id="IPR022879">
    <property type="entry name" value="V-ATPase_su_B/beta"/>
</dbReference>
<comment type="caution">
    <text evidence="8">The sequence shown here is derived from an EMBL/GenBank/DDBJ whole genome shotgun (WGS) entry which is preliminary data.</text>
</comment>
<evidence type="ECO:0000259" key="7">
    <source>
        <dbReference type="Pfam" id="PF22919"/>
    </source>
</evidence>
<dbReference type="CDD" id="cd18112">
    <property type="entry name" value="ATP-synt_V_A-type_beta_C"/>
    <property type="match status" value="1"/>
</dbReference>
<feature type="domain" description="ATPase F1/V1/A1 complex alpha/beta subunit N-terminal" evidence="6">
    <location>
        <begin position="11"/>
        <end position="73"/>
    </location>
</feature>
<dbReference type="Pfam" id="PF22919">
    <property type="entry name" value="ATP-synt_VA_C"/>
    <property type="match status" value="1"/>
</dbReference>
<dbReference type="InterPro" id="IPR000194">
    <property type="entry name" value="ATPase_F1/V1/A1_a/bsu_nucl-bd"/>
</dbReference>
<feature type="domain" description="ATPase F1/V1/A1 complex alpha/beta subunit nucleotide-binding" evidence="5">
    <location>
        <begin position="134"/>
        <end position="352"/>
    </location>
</feature>
<dbReference type="Proteomes" id="UP000649604">
    <property type="component" value="Unassembled WGS sequence"/>
</dbReference>
<dbReference type="Gene3D" id="3.40.50.12240">
    <property type="match status" value="1"/>
</dbReference>
<keyword evidence="4" id="KW-0066">ATP synthesis</keyword>
<evidence type="ECO:0000256" key="2">
    <source>
        <dbReference type="ARBA" id="ARBA00022448"/>
    </source>
</evidence>
<proteinExistence type="inferred from homology"/>
<dbReference type="InterPro" id="IPR055190">
    <property type="entry name" value="ATP-synt_VA_C"/>
</dbReference>
<keyword evidence="3 4" id="KW-0406">Ion transport</keyword>
<dbReference type="PANTHER" id="PTHR43389">
    <property type="entry name" value="V-TYPE PROTON ATPASE SUBUNIT B"/>
    <property type="match status" value="1"/>
</dbReference>
<dbReference type="InterPro" id="IPR020003">
    <property type="entry name" value="ATPase_a/bsu_AS"/>
</dbReference>
<evidence type="ECO:0000256" key="4">
    <source>
        <dbReference type="HAMAP-Rule" id="MF_00310"/>
    </source>
</evidence>
<reference evidence="8" key="1">
    <citation type="submission" date="2019-11" db="EMBL/GenBank/DDBJ databases">
        <title>Microbial mats filling the niche in hypersaline microbial mats.</title>
        <authorList>
            <person name="Wong H.L."/>
            <person name="Macleod F.I."/>
            <person name="White R.A. III"/>
            <person name="Burns B.P."/>
        </authorList>
    </citation>
    <scope>NUCLEOTIDE SEQUENCE</scope>
    <source>
        <strain evidence="8">Rbin_158</strain>
    </source>
</reference>
<comment type="similarity">
    <text evidence="1 4">Belongs to the ATPase alpha/beta chains family.</text>
</comment>
<gene>
    <name evidence="4" type="primary">atpB</name>
    <name evidence="8" type="ORF">GF339_04315</name>
</gene>
<dbReference type="PROSITE" id="PS00152">
    <property type="entry name" value="ATPASE_ALPHA_BETA"/>
    <property type="match status" value="1"/>
</dbReference>
<evidence type="ECO:0000313" key="9">
    <source>
        <dbReference type="Proteomes" id="UP000649604"/>
    </source>
</evidence>
<dbReference type="PANTHER" id="PTHR43389:SF4">
    <property type="entry name" value="V-TYPE PROTON ATPASE SUBUNIT B"/>
    <property type="match status" value="1"/>
</dbReference>
<evidence type="ECO:0000313" key="8">
    <source>
        <dbReference type="EMBL" id="MBD3323784.1"/>
    </source>
</evidence>
<dbReference type="CDD" id="cd18118">
    <property type="entry name" value="ATP-synt_V_A-type_beta_N"/>
    <property type="match status" value="1"/>
</dbReference>
<evidence type="ECO:0000256" key="3">
    <source>
        <dbReference type="ARBA" id="ARBA00023065"/>
    </source>
</evidence>
<feature type="domain" description="ATP synthase A/B type C-terminal" evidence="7">
    <location>
        <begin position="358"/>
        <end position="456"/>
    </location>
</feature>
<dbReference type="GO" id="GO:0005524">
    <property type="term" value="F:ATP binding"/>
    <property type="evidence" value="ECO:0007669"/>
    <property type="project" value="UniProtKB-UniRule"/>
</dbReference>
<organism evidence="8 9">
    <name type="scientific">candidate division KSB3 bacterium</name>
    <dbReference type="NCBI Taxonomy" id="2044937"/>
    <lineage>
        <taxon>Bacteria</taxon>
        <taxon>candidate division KSB3</taxon>
    </lineage>
</organism>
<dbReference type="InterPro" id="IPR027417">
    <property type="entry name" value="P-loop_NTPase"/>
</dbReference>
<evidence type="ECO:0000259" key="6">
    <source>
        <dbReference type="Pfam" id="PF02874"/>
    </source>
</evidence>
<dbReference type="GO" id="GO:0046933">
    <property type="term" value="F:proton-transporting ATP synthase activity, rotational mechanism"/>
    <property type="evidence" value="ECO:0007669"/>
    <property type="project" value="UniProtKB-UniRule"/>
</dbReference>
<name>A0A9D5JT58_9BACT</name>
<protein>
    <recommendedName>
        <fullName evidence="4">V-type ATP synthase beta chain</fullName>
    </recommendedName>
    <alternativeName>
        <fullName evidence="4">V-ATPase subunit B</fullName>
    </alternativeName>
</protein>
<evidence type="ECO:0000259" key="5">
    <source>
        <dbReference type="Pfam" id="PF00006"/>
    </source>
</evidence>